<gene>
    <name evidence="1" type="ORF">MDA_GLEAN10003125</name>
</gene>
<dbReference type="AlphaFoldDB" id="L5MAC5"/>
<proteinExistence type="predicted"/>
<dbReference type="Proteomes" id="UP000010556">
    <property type="component" value="Unassembled WGS sequence"/>
</dbReference>
<organism evidence="1 2">
    <name type="scientific">Myotis davidii</name>
    <name type="common">David's myotis</name>
    <dbReference type="NCBI Taxonomy" id="225400"/>
    <lineage>
        <taxon>Eukaryota</taxon>
        <taxon>Metazoa</taxon>
        <taxon>Chordata</taxon>
        <taxon>Craniata</taxon>
        <taxon>Vertebrata</taxon>
        <taxon>Euteleostomi</taxon>
        <taxon>Mammalia</taxon>
        <taxon>Eutheria</taxon>
        <taxon>Laurasiatheria</taxon>
        <taxon>Chiroptera</taxon>
        <taxon>Yangochiroptera</taxon>
        <taxon>Vespertilionidae</taxon>
        <taxon>Myotis</taxon>
    </lineage>
</organism>
<keyword evidence="2" id="KW-1185">Reference proteome</keyword>
<dbReference type="EMBL" id="KB102334">
    <property type="protein sequence ID" value="ELK35549.1"/>
    <property type="molecule type" value="Genomic_DNA"/>
</dbReference>
<sequence>MAAPTPTHLLCCHSITKAGEALNERHCITSLLLHKEAVTSKYFSLEFVSQSDSYKSKFRRRLKS</sequence>
<name>L5MAC5_MYODS</name>
<evidence type="ECO:0000313" key="1">
    <source>
        <dbReference type="EMBL" id="ELK35549.1"/>
    </source>
</evidence>
<protein>
    <submittedName>
        <fullName evidence="1">Uncharacterized protein</fullName>
    </submittedName>
</protein>
<evidence type="ECO:0000313" key="2">
    <source>
        <dbReference type="Proteomes" id="UP000010556"/>
    </source>
</evidence>
<reference evidence="2" key="1">
    <citation type="journal article" date="2013" name="Science">
        <title>Comparative analysis of bat genomes provides insight into the evolution of flight and immunity.</title>
        <authorList>
            <person name="Zhang G."/>
            <person name="Cowled C."/>
            <person name="Shi Z."/>
            <person name="Huang Z."/>
            <person name="Bishop-Lilly K.A."/>
            <person name="Fang X."/>
            <person name="Wynne J.W."/>
            <person name="Xiong Z."/>
            <person name="Baker M.L."/>
            <person name="Zhao W."/>
            <person name="Tachedjian M."/>
            <person name="Zhu Y."/>
            <person name="Zhou P."/>
            <person name="Jiang X."/>
            <person name="Ng J."/>
            <person name="Yang L."/>
            <person name="Wu L."/>
            <person name="Xiao J."/>
            <person name="Feng Y."/>
            <person name="Chen Y."/>
            <person name="Sun X."/>
            <person name="Zhang Y."/>
            <person name="Marsh G.A."/>
            <person name="Crameri G."/>
            <person name="Broder C.C."/>
            <person name="Frey K.G."/>
            <person name="Wang L.F."/>
            <person name="Wang J."/>
        </authorList>
    </citation>
    <scope>NUCLEOTIDE SEQUENCE [LARGE SCALE GENOMIC DNA]</scope>
</reference>
<accession>L5MAC5</accession>